<dbReference type="Proteomes" id="UP000185963">
    <property type="component" value="Unassembled WGS sequence"/>
</dbReference>
<feature type="compositionally biased region" description="Low complexity" evidence="1">
    <location>
        <begin position="61"/>
        <end position="86"/>
    </location>
</feature>
<accession>A0A1Q8WRQ3</accession>
<proteinExistence type="predicted"/>
<dbReference type="EMBL" id="MSKS01000015">
    <property type="protein sequence ID" value="OLO70807.1"/>
    <property type="molecule type" value="Genomic_DNA"/>
</dbReference>
<reference evidence="3 4" key="1">
    <citation type="submission" date="2016-12" db="EMBL/GenBank/DDBJ databases">
        <title>Genomic comparison of strains in the 'Actinomyces naeslundii' group.</title>
        <authorList>
            <person name="Mughal S.R."/>
            <person name="Do T."/>
            <person name="Gilbert S.C."/>
            <person name="Witherden E.A."/>
            <person name="Didelot X."/>
            <person name="Beighton D."/>
        </authorList>
    </citation>
    <scope>NUCLEOTIDE SEQUENCE [LARGE SCALE GENOMIC DNA]</scope>
    <source>
        <strain evidence="3 4">WE8B-23</strain>
    </source>
</reference>
<protein>
    <submittedName>
        <fullName evidence="3">Uncharacterized protein</fullName>
    </submittedName>
</protein>
<evidence type="ECO:0000313" key="3">
    <source>
        <dbReference type="EMBL" id="OLO70807.1"/>
    </source>
</evidence>
<keyword evidence="2" id="KW-1133">Transmembrane helix</keyword>
<gene>
    <name evidence="3" type="ORF">BKH20_05030</name>
</gene>
<sequence length="166" mass="16625">MSSTSSTTSPDDAGSNSTKTTGEDTTKPFPTAGDTQPLTPPVTQPLAEPAVEPETQPVTMPLPASEEAGAEAASADSAPASSTPGPVWSAGTVAGQEQQPQAPQNIKGSTLLWGAFLILVGGLLIAAGMGLRFDFTTTAIICLAGLGGLLVIAALIPKGLRSSKKP</sequence>
<dbReference type="AlphaFoldDB" id="A0A1Q8WRQ3"/>
<organism evidence="3 4">
    <name type="scientific">Actinomyces oris</name>
    <dbReference type="NCBI Taxonomy" id="544580"/>
    <lineage>
        <taxon>Bacteria</taxon>
        <taxon>Bacillati</taxon>
        <taxon>Actinomycetota</taxon>
        <taxon>Actinomycetes</taxon>
        <taxon>Actinomycetales</taxon>
        <taxon>Actinomycetaceae</taxon>
        <taxon>Actinomyces</taxon>
    </lineage>
</organism>
<keyword evidence="2" id="KW-0812">Transmembrane</keyword>
<feature type="region of interest" description="Disordered" evidence="1">
    <location>
        <begin position="1"/>
        <end position="102"/>
    </location>
</feature>
<evidence type="ECO:0000256" key="2">
    <source>
        <dbReference type="SAM" id="Phobius"/>
    </source>
</evidence>
<evidence type="ECO:0000256" key="1">
    <source>
        <dbReference type="SAM" id="MobiDB-lite"/>
    </source>
</evidence>
<feature type="transmembrane region" description="Helical" evidence="2">
    <location>
        <begin position="137"/>
        <end position="156"/>
    </location>
</feature>
<dbReference type="RefSeq" id="WP_075390184.1">
    <property type="nucleotide sequence ID" value="NZ_MSKS01000015.1"/>
</dbReference>
<comment type="caution">
    <text evidence="3">The sequence shown here is derived from an EMBL/GenBank/DDBJ whole genome shotgun (WGS) entry which is preliminary data.</text>
</comment>
<evidence type="ECO:0000313" key="4">
    <source>
        <dbReference type="Proteomes" id="UP000185963"/>
    </source>
</evidence>
<keyword evidence="2" id="KW-0472">Membrane</keyword>
<name>A0A1Q8WRQ3_9ACTO</name>
<feature type="transmembrane region" description="Helical" evidence="2">
    <location>
        <begin position="111"/>
        <end position="131"/>
    </location>
</feature>